<dbReference type="EMBL" id="KJ789169">
    <property type="protein sequence ID" value="AIL54764.1"/>
    <property type="molecule type" value="Genomic_DNA"/>
</dbReference>
<dbReference type="AlphaFoldDB" id="A0A0E3DQV2"/>
<feature type="transmembrane region" description="Helical" evidence="16">
    <location>
        <begin position="535"/>
        <end position="552"/>
    </location>
</feature>
<evidence type="ECO:0000256" key="7">
    <source>
        <dbReference type="ARBA" id="ARBA00022792"/>
    </source>
</evidence>
<feature type="transmembrane region" description="Helical" evidence="16">
    <location>
        <begin position="417"/>
        <end position="436"/>
    </location>
</feature>
<evidence type="ECO:0000256" key="15">
    <source>
        <dbReference type="ARBA" id="ARBA00049551"/>
    </source>
</evidence>
<feature type="transmembrane region" description="Helical" evidence="16">
    <location>
        <begin position="233"/>
        <end position="252"/>
    </location>
</feature>
<feature type="transmembrane region" description="Helical" evidence="16">
    <location>
        <begin position="442"/>
        <end position="463"/>
    </location>
</feature>
<evidence type="ECO:0000256" key="5">
    <source>
        <dbReference type="ARBA" id="ARBA00022660"/>
    </source>
</evidence>
<name>A0A0E3DQV2_9ANNE</name>
<comment type="subcellular location">
    <subcellularLocation>
        <location evidence="1">Mitochondrion inner membrane</location>
        <topology evidence="1">Multi-pass membrane protein</topology>
    </subcellularLocation>
</comment>
<evidence type="ECO:0000259" key="19">
    <source>
        <dbReference type="Pfam" id="PF06455"/>
    </source>
</evidence>
<feature type="transmembrane region" description="Helical" evidence="16">
    <location>
        <begin position="119"/>
        <end position="141"/>
    </location>
</feature>
<dbReference type="GO" id="GO:0015990">
    <property type="term" value="P:electron transport coupled proton transport"/>
    <property type="evidence" value="ECO:0007669"/>
    <property type="project" value="TreeGrafter"/>
</dbReference>
<feature type="transmembrane region" description="Helical" evidence="16">
    <location>
        <begin position="475"/>
        <end position="497"/>
    </location>
</feature>
<evidence type="ECO:0000256" key="10">
    <source>
        <dbReference type="ARBA" id="ARBA00022989"/>
    </source>
</evidence>
<evidence type="ECO:0000256" key="12">
    <source>
        <dbReference type="ARBA" id="ARBA00023075"/>
    </source>
</evidence>
<evidence type="ECO:0000259" key="17">
    <source>
        <dbReference type="Pfam" id="PF00361"/>
    </source>
</evidence>
<keyword evidence="5" id="KW-0679">Respiratory chain</keyword>
<evidence type="ECO:0000256" key="9">
    <source>
        <dbReference type="ARBA" id="ARBA00022982"/>
    </source>
</evidence>
<proteinExistence type="inferred from homology"/>
<feature type="transmembrane region" description="Helical" evidence="16">
    <location>
        <begin position="6"/>
        <end position="26"/>
    </location>
</feature>
<dbReference type="InterPro" id="IPR001750">
    <property type="entry name" value="ND/Mrp_TM"/>
</dbReference>
<dbReference type="GO" id="GO:0003954">
    <property type="term" value="F:NADH dehydrogenase activity"/>
    <property type="evidence" value="ECO:0007669"/>
    <property type="project" value="TreeGrafter"/>
</dbReference>
<feature type="transmembrane region" description="Helical" evidence="16">
    <location>
        <begin position="264"/>
        <end position="283"/>
    </location>
</feature>
<dbReference type="PANTHER" id="PTHR42829:SF2">
    <property type="entry name" value="NADH-UBIQUINONE OXIDOREDUCTASE CHAIN 5"/>
    <property type="match status" value="1"/>
</dbReference>
<feature type="transmembrane region" description="Helical" evidence="16">
    <location>
        <begin position="57"/>
        <end position="77"/>
    </location>
</feature>
<evidence type="ECO:0000313" key="20">
    <source>
        <dbReference type="EMBL" id="AIL54764.1"/>
    </source>
</evidence>
<feature type="domain" description="NADH:quinone oxidoreductase/Mrp antiporter transmembrane" evidence="17">
    <location>
        <begin position="105"/>
        <end position="381"/>
    </location>
</feature>
<organism evidence="20">
    <name type="scientific">Siboglinum ekmani</name>
    <dbReference type="NCBI Taxonomy" id="167800"/>
    <lineage>
        <taxon>Eukaryota</taxon>
        <taxon>Metazoa</taxon>
        <taxon>Spiralia</taxon>
        <taxon>Lophotrochozoa</taxon>
        <taxon>Annelida</taxon>
        <taxon>Polychaeta</taxon>
        <taxon>Sedentaria</taxon>
        <taxon>Canalipalpata</taxon>
        <taxon>Sabellida</taxon>
        <taxon>Siboglinidae</taxon>
        <taxon>Siboglinum</taxon>
    </lineage>
</organism>
<feature type="domain" description="NADH-Ubiquinone oxidoreductase (complex I) chain 5 N-terminal" evidence="18">
    <location>
        <begin position="47"/>
        <end position="86"/>
    </location>
</feature>
<reference evidence="20" key="1">
    <citation type="journal article" date="2015" name="Mol. Phylogenet. Evol.">
        <title>Mitogenomics reveals phylogeny and repeated motifs in control regions of the deep-sea family Siboglinidae (Annelida).</title>
        <authorList>
            <person name="Li Y."/>
            <person name="Kocot K.M."/>
            <person name="Schander C."/>
            <person name="Santos S.R."/>
            <person name="Thornhill D.J."/>
            <person name="Halanych K.M."/>
        </authorList>
    </citation>
    <scope>NUCLEOTIDE SEQUENCE</scope>
</reference>
<keyword evidence="14 16" id="KW-0472">Membrane</keyword>
<dbReference type="InterPro" id="IPR003945">
    <property type="entry name" value="NU5C-like"/>
</dbReference>
<keyword evidence="11 16" id="KW-0520">NAD</keyword>
<evidence type="ECO:0000256" key="1">
    <source>
        <dbReference type="ARBA" id="ARBA00004448"/>
    </source>
</evidence>
<feature type="transmembrane region" description="Helical" evidence="16">
    <location>
        <begin position="208"/>
        <end position="227"/>
    </location>
</feature>
<keyword evidence="6 16" id="KW-0812">Transmembrane</keyword>
<accession>A0A0E3DQV2</accession>
<keyword evidence="7" id="KW-0999">Mitochondrion inner membrane</keyword>
<evidence type="ECO:0000256" key="6">
    <source>
        <dbReference type="ARBA" id="ARBA00022692"/>
    </source>
</evidence>
<keyword evidence="8" id="KW-1278">Translocase</keyword>
<feature type="transmembrane region" description="Helical" evidence="16">
    <location>
        <begin position="369"/>
        <end position="387"/>
    </location>
</feature>
<evidence type="ECO:0000256" key="2">
    <source>
        <dbReference type="ARBA" id="ARBA00012944"/>
    </source>
</evidence>
<evidence type="ECO:0000256" key="8">
    <source>
        <dbReference type="ARBA" id="ARBA00022967"/>
    </source>
</evidence>
<evidence type="ECO:0000259" key="18">
    <source>
        <dbReference type="Pfam" id="PF00662"/>
    </source>
</evidence>
<feature type="transmembrane region" description="Helical" evidence="16">
    <location>
        <begin position="509"/>
        <end position="530"/>
    </location>
</feature>
<geneLocation type="mitochondrion" evidence="20"/>
<dbReference type="PANTHER" id="PTHR42829">
    <property type="entry name" value="NADH-UBIQUINONE OXIDOREDUCTASE CHAIN 5"/>
    <property type="match status" value="1"/>
</dbReference>
<dbReference type="EC" id="7.1.1.2" evidence="2 16"/>
<sequence length="553" mass="63929">MIFFFIPSLIFLMLMTTLMMSLNLIMNKFMIILEWKITNIFCSPLFFSLVLDSYGMIFITTILFISFNVLIFSKHYMSNELFTTRFTKLICLFITSMNLLILLPHMIILLLGWDGLGLSSFLLIIFYQNSSSLSAGMLTALINRLGDIMIIFSISLMLSMGHWNIFHMWTKELMTMMFILTASMTKSAQIPFSSWLPAAMEAPTPVSALVHSSTLVTAGVFLLFRFNPFLSQFLLFNKTLMIFSSLTMVMASINASMHFDMKKIVALSTLSQLGLMMLSLSILSPLFTFFHLITHAMFKALLFLCVGTIIFYVEHNQDMRMINNLNKIMPLTSSSLLIANLALCGIPFLAGYFSKDLILEESFISSSNIYIIFIIMLSTGLTVNYSFRMMKYLIWSTQLFFPYKNFSNKNLNFIKPIIFMSIFAIISGSLLNWLIINYSNNYIPLIMKMIIPLIILVGMLIPSILNMKNMKTLKFFYSSMWLLTPLITQNMINTFIFKSNKMFMFNDSGWLEMVINNYLFLNIFSMMVLYIQKNIINKMMLLIMIMFIPFFFM</sequence>
<comment type="function">
    <text evidence="16">Core subunit of the mitochondrial membrane respiratory chain NADH dehydrogenase (Complex I) which catalyzes electron transfer from NADH through the respiratory chain, using ubiquinone as an electron acceptor. Essential for the catalytic activity and assembly of complex I.</text>
</comment>
<evidence type="ECO:0000256" key="13">
    <source>
        <dbReference type="ARBA" id="ARBA00023128"/>
    </source>
</evidence>
<dbReference type="GO" id="GO:0005743">
    <property type="term" value="C:mitochondrial inner membrane"/>
    <property type="evidence" value="ECO:0007669"/>
    <property type="project" value="UniProtKB-SubCell"/>
</dbReference>
<evidence type="ECO:0000256" key="4">
    <source>
        <dbReference type="ARBA" id="ARBA00022448"/>
    </source>
</evidence>
<gene>
    <name evidence="20" type="primary">nad5</name>
</gene>
<feature type="transmembrane region" description="Helical" evidence="16">
    <location>
        <begin position="148"/>
        <end position="169"/>
    </location>
</feature>
<evidence type="ECO:0000256" key="3">
    <source>
        <dbReference type="ARBA" id="ARBA00021096"/>
    </source>
</evidence>
<dbReference type="PRINTS" id="PR01434">
    <property type="entry name" value="NADHDHGNASE5"/>
</dbReference>
<dbReference type="GO" id="GO:0042773">
    <property type="term" value="P:ATP synthesis coupled electron transport"/>
    <property type="evidence" value="ECO:0007669"/>
    <property type="project" value="InterPro"/>
</dbReference>
<dbReference type="Pfam" id="PF00662">
    <property type="entry name" value="Proton_antipo_N"/>
    <property type="match status" value="1"/>
</dbReference>
<evidence type="ECO:0000256" key="16">
    <source>
        <dbReference type="RuleBase" id="RU003404"/>
    </source>
</evidence>
<evidence type="ECO:0000256" key="11">
    <source>
        <dbReference type="ARBA" id="ARBA00023027"/>
    </source>
</evidence>
<dbReference type="Pfam" id="PF06455">
    <property type="entry name" value="NADH5_C"/>
    <property type="match status" value="1"/>
</dbReference>
<keyword evidence="4 16" id="KW-0813">Transport</keyword>
<dbReference type="InterPro" id="IPR001516">
    <property type="entry name" value="Proton_antipo_N"/>
</dbReference>
<comment type="similarity">
    <text evidence="16">Belongs to the complex I subunit 5 family.</text>
</comment>
<dbReference type="GO" id="GO:0008137">
    <property type="term" value="F:NADH dehydrogenase (ubiquinone) activity"/>
    <property type="evidence" value="ECO:0007669"/>
    <property type="project" value="UniProtKB-EC"/>
</dbReference>
<dbReference type="Pfam" id="PF00361">
    <property type="entry name" value="Proton_antipo_M"/>
    <property type="match status" value="1"/>
</dbReference>
<dbReference type="InterPro" id="IPR010934">
    <property type="entry name" value="NADH_DH_su5_C"/>
</dbReference>
<keyword evidence="9" id="KW-0249">Electron transport</keyword>
<comment type="catalytic activity">
    <reaction evidence="15 16">
        <text>a ubiquinone + NADH + 5 H(+)(in) = a ubiquinol + NAD(+) + 4 H(+)(out)</text>
        <dbReference type="Rhea" id="RHEA:29091"/>
        <dbReference type="Rhea" id="RHEA-COMP:9565"/>
        <dbReference type="Rhea" id="RHEA-COMP:9566"/>
        <dbReference type="ChEBI" id="CHEBI:15378"/>
        <dbReference type="ChEBI" id="CHEBI:16389"/>
        <dbReference type="ChEBI" id="CHEBI:17976"/>
        <dbReference type="ChEBI" id="CHEBI:57540"/>
        <dbReference type="ChEBI" id="CHEBI:57945"/>
        <dbReference type="EC" id="7.1.1.2"/>
    </reaction>
</comment>
<feature type="transmembrane region" description="Helical" evidence="16">
    <location>
        <begin position="289"/>
        <end position="313"/>
    </location>
</feature>
<feature type="transmembrane region" description="Helical" evidence="16">
    <location>
        <begin position="89"/>
        <end position="113"/>
    </location>
</feature>
<keyword evidence="10 16" id="KW-1133">Transmembrane helix</keyword>
<protein>
    <recommendedName>
        <fullName evidence="3 16">NADH-ubiquinone oxidoreductase chain 5</fullName>
        <ecNumber evidence="2 16">7.1.1.2</ecNumber>
    </recommendedName>
</protein>
<keyword evidence="13 16" id="KW-0496">Mitochondrion</keyword>
<feature type="transmembrane region" description="Helical" evidence="16">
    <location>
        <begin position="334"/>
        <end position="354"/>
    </location>
</feature>
<keyword evidence="12 16" id="KW-0830">Ubiquinone</keyword>
<feature type="domain" description="NADH dehydrogenase subunit 5 C-terminal" evidence="19">
    <location>
        <begin position="385"/>
        <end position="552"/>
    </location>
</feature>
<evidence type="ECO:0000256" key="14">
    <source>
        <dbReference type="ARBA" id="ARBA00023136"/>
    </source>
</evidence>